<sequence length="219" mass="23930">MTEHTEPLVHHGPAQPGLNWGTELADQLRWHWENQARPRLEGLSDEEYFWEPVQGCWNVRPRGTGDAPIQAGSGDYTCDWAYPEPDPAPVTTIAWRLSHILCGVLGQRNAAHFGGPAADYESFEYPGNAAEALALLDEYYGRWISHVSALSEEDLARPVGPAEGGWAEAPMATLVLHIHRELIHQLAEVALLRDLYAHRDGAPAAGSVNSAAAREDAGA</sequence>
<dbReference type="EMBL" id="JAJFZV010000002">
    <property type="protein sequence ID" value="MCC3296857.1"/>
    <property type="molecule type" value="Genomic_DNA"/>
</dbReference>
<name>A0A9X1MD85_9MICC</name>
<reference evidence="2" key="1">
    <citation type="submission" date="2021-10" db="EMBL/GenBank/DDBJ databases">
        <title>Novel species in genus Arthrobacter.</title>
        <authorList>
            <person name="Liu Y."/>
        </authorList>
    </citation>
    <scope>NUCLEOTIDE SEQUENCE</scope>
    <source>
        <strain evidence="2">Zg-Y453</strain>
    </source>
</reference>
<comment type="caution">
    <text evidence="2">The sequence shown here is derived from an EMBL/GenBank/DDBJ whole genome shotgun (WGS) entry which is preliminary data.</text>
</comment>
<dbReference type="Proteomes" id="UP001139158">
    <property type="component" value="Unassembled WGS sequence"/>
</dbReference>
<protein>
    <submittedName>
        <fullName evidence="2">DinB family protein</fullName>
    </submittedName>
</protein>
<accession>A0A9X1MD85</accession>
<dbReference type="InterPro" id="IPR034660">
    <property type="entry name" value="DinB/YfiT-like"/>
</dbReference>
<evidence type="ECO:0000313" key="2">
    <source>
        <dbReference type="EMBL" id="MCC3296857.1"/>
    </source>
</evidence>
<keyword evidence="3" id="KW-1185">Reference proteome</keyword>
<dbReference type="Gene3D" id="1.20.120.450">
    <property type="entry name" value="dinb family like domain"/>
    <property type="match status" value="1"/>
</dbReference>
<dbReference type="InterPro" id="IPR024775">
    <property type="entry name" value="DinB-like"/>
</dbReference>
<dbReference type="Pfam" id="PF12867">
    <property type="entry name" value="DinB_2"/>
    <property type="match status" value="1"/>
</dbReference>
<organism evidence="2 3">
    <name type="scientific">Arthrobacter caoxuetaonis</name>
    <dbReference type="NCBI Taxonomy" id="2886935"/>
    <lineage>
        <taxon>Bacteria</taxon>
        <taxon>Bacillati</taxon>
        <taxon>Actinomycetota</taxon>
        <taxon>Actinomycetes</taxon>
        <taxon>Micrococcales</taxon>
        <taxon>Micrococcaceae</taxon>
        <taxon>Arthrobacter</taxon>
    </lineage>
</organism>
<dbReference type="RefSeq" id="WP_227894618.1">
    <property type="nucleotide sequence ID" value="NZ_CP099466.1"/>
</dbReference>
<proteinExistence type="predicted"/>
<evidence type="ECO:0000259" key="1">
    <source>
        <dbReference type="Pfam" id="PF12867"/>
    </source>
</evidence>
<feature type="domain" description="DinB-like" evidence="1">
    <location>
        <begin position="27"/>
        <end position="188"/>
    </location>
</feature>
<dbReference type="SUPFAM" id="SSF109854">
    <property type="entry name" value="DinB/YfiT-like putative metalloenzymes"/>
    <property type="match status" value="1"/>
</dbReference>
<dbReference type="AlphaFoldDB" id="A0A9X1MD85"/>
<gene>
    <name evidence="2" type="ORF">LJ757_03430</name>
</gene>
<evidence type="ECO:0000313" key="3">
    <source>
        <dbReference type="Proteomes" id="UP001139158"/>
    </source>
</evidence>